<protein>
    <submittedName>
        <fullName evidence="11">Flap endonuclease GEN isoform X1</fullName>
    </submittedName>
</protein>
<dbReference type="InterPro" id="IPR006085">
    <property type="entry name" value="XPG_DNA_repair_N"/>
</dbReference>
<dbReference type="InterPro" id="IPR008918">
    <property type="entry name" value="HhH2"/>
</dbReference>
<evidence type="ECO:0000256" key="2">
    <source>
        <dbReference type="ARBA" id="ARBA00022722"/>
    </source>
</evidence>
<keyword evidence="11" id="KW-0255">Endonuclease</keyword>
<evidence type="ECO:0000256" key="4">
    <source>
        <dbReference type="ARBA" id="ARBA00022801"/>
    </source>
</evidence>
<dbReference type="SUPFAM" id="SSF88723">
    <property type="entry name" value="PIN domain-like"/>
    <property type="match status" value="1"/>
</dbReference>
<dbReference type="Pfam" id="PF18704">
    <property type="entry name" value="Chromo_2"/>
    <property type="match status" value="1"/>
</dbReference>
<keyword evidence="5" id="KW-0460">Magnesium</keyword>
<dbReference type="SUPFAM" id="SSF47807">
    <property type="entry name" value="5' to 3' exonuclease, C-terminal subdomain"/>
    <property type="match status" value="1"/>
</dbReference>
<dbReference type="PRINTS" id="PR00853">
    <property type="entry name" value="XPGRADSUPER"/>
</dbReference>
<dbReference type="GeneID" id="107065089"/>
<dbReference type="SMART" id="SM00485">
    <property type="entry name" value="XPGN"/>
    <property type="match status" value="1"/>
</dbReference>
<keyword evidence="6" id="KW-0539">Nucleus</keyword>
<dbReference type="InterPro" id="IPR029060">
    <property type="entry name" value="PIN-like_dom_sf"/>
</dbReference>
<evidence type="ECO:0000313" key="10">
    <source>
        <dbReference type="Proteomes" id="UP000694924"/>
    </source>
</evidence>
<dbReference type="RefSeq" id="XP_015173896.1">
    <property type="nucleotide sequence ID" value="XM_015318410.1"/>
</dbReference>
<dbReference type="PANTHER" id="PTHR11081:SF70">
    <property type="entry name" value="FLAP ENDONUCLEASE GEN HOMOLOG 1"/>
    <property type="match status" value="1"/>
</dbReference>
<sequence>MGVKDLWNILSPLCERRPLFELQGKVIAIDLSCWIVDSQSVTDNFAQPKMYLRNLFFRTAYLLTQEIIPVFVLEGKAPALKHKTIEKRNNIRAGFQERKTANKGGRTNFNRILYECKELLRYMGIACVQGDGEAEAMCAYLNADGLVDGCISQDSDCFLYGAKIVYRNFCMSAQGNRAGTGGAVDEYRIDKIENILNLGRNKMIALALLCGCDYNEGINGVGKEAALKFFKTVSDSDILKRIKSWRTDRNFEKVEAELSNPNLCTSCGHTGKLQKHTKSGCVQCGTVIKCKDTYKEERALILNEIQIRKKALLIDDFPDQELLDEFLIRKDPVPSKLDIKWKQPQINKFIDFVDKYLTWEPQYAFEKIFPLVTRWQLRNLPNISSDMHFSVNNLFVPEKIKKVRNIKSVASYEIIWTDVTGIREKLKIYHDVSDKENNDDEFINNELVTIEPQDAVLKCYPDLVESFEMEKNKKKSQKKTANKRQRKITKDPNVNNVEEGKTKKPQKRTKKKFTECANNKKIDEFIIRNKPLSLEESFERMSITPKRSKQGCVSDTNANVGCSSLMYLNESIKRPPQMRRILELEKTNVKLNNTLDRMFLELSPEDFTSENEDADLNITGIIDGICNTYTFPWENKDKTISSITNDLETLNVSMQDENFIENMDNIKRNSTNDLETLNVSMQDENFIENMNNIKRNFIESNNSDDTSLKKDTVNDTHDEFDDIECYVPLHVRIQRRCKINTPRKSKNHTIRKSKYLNISRCSFGFDAIMNETDIENV</sequence>
<evidence type="ECO:0000256" key="7">
    <source>
        <dbReference type="SAM" id="MobiDB-lite"/>
    </source>
</evidence>
<accession>A0ABM1I109</accession>
<evidence type="ECO:0000259" key="9">
    <source>
        <dbReference type="SMART" id="SM00485"/>
    </source>
</evidence>
<dbReference type="InterPro" id="IPR041012">
    <property type="entry name" value="GEN_chromo"/>
</dbReference>
<dbReference type="InterPro" id="IPR036279">
    <property type="entry name" value="5-3_exonuclease_C_sf"/>
</dbReference>
<evidence type="ECO:0000256" key="1">
    <source>
        <dbReference type="ARBA" id="ARBA00001946"/>
    </source>
</evidence>
<gene>
    <name evidence="11" type="primary">LOC107065089</name>
</gene>
<feature type="domain" description="XPG-I" evidence="8">
    <location>
        <begin position="121"/>
        <end position="198"/>
    </location>
</feature>
<dbReference type="Gene3D" id="1.10.150.20">
    <property type="entry name" value="5' to 3' exonuclease, C-terminal subdomain"/>
    <property type="match status" value="1"/>
</dbReference>
<dbReference type="GO" id="GO:0004519">
    <property type="term" value="F:endonuclease activity"/>
    <property type="evidence" value="ECO:0007669"/>
    <property type="project" value="UniProtKB-KW"/>
</dbReference>
<comment type="cofactor">
    <cofactor evidence="1">
        <name>Mg(2+)</name>
        <dbReference type="ChEBI" id="CHEBI:18420"/>
    </cofactor>
</comment>
<reference evidence="11" key="1">
    <citation type="submission" date="2025-08" db="UniProtKB">
        <authorList>
            <consortium name="RefSeq"/>
        </authorList>
    </citation>
    <scope>IDENTIFICATION</scope>
    <source>
        <tissue evidence="11">Whole body</tissue>
    </source>
</reference>
<feature type="region of interest" description="Disordered" evidence="7">
    <location>
        <begin position="470"/>
        <end position="512"/>
    </location>
</feature>
<dbReference type="PANTHER" id="PTHR11081">
    <property type="entry name" value="FLAP ENDONUCLEASE FAMILY MEMBER"/>
    <property type="match status" value="1"/>
</dbReference>
<dbReference type="Pfam" id="PF00867">
    <property type="entry name" value="XPG_I"/>
    <property type="match status" value="1"/>
</dbReference>
<proteinExistence type="predicted"/>
<evidence type="ECO:0000256" key="3">
    <source>
        <dbReference type="ARBA" id="ARBA00022723"/>
    </source>
</evidence>
<feature type="domain" description="XPG N-terminal" evidence="9">
    <location>
        <begin position="1"/>
        <end position="95"/>
    </location>
</feature>
<evidence type="ECO:0000256" key="5">
    <source>
        <dbReference type="ARBA" id="ARBA00022842"/>
    </source>
</evidence>
<dbReference type="Proteomes" id="UP000694924">
    <property type="component" value="Unplaced"/>
</dbReference>
<dbReference type="InterPro" id="IPR006084">
    <property type="entry name" value="XPG/Rad2"/>
</dbReference>
<dbReference type="InterPro" id="IPR006086">
    <property type="entry name" value="XPG-I_dom"/>
</dbReference>
<keyword evidence="4" id="KW-0378">Hydrolase</keyword>
<name>A0ABM1I109_POLDO</name>
<keyword evidence="3" id="KW-0479">Metal-binding</keyword>
<keyword evidence="2" id="KW-0540">Nuclease</keyword>
<dbReference type="CDD" id="cd09869">
    <property type="entry name" value="PIN_GEN1"/>
    <property type="match status" value="1"/>
</dbReference>
<organism evidence="10 11">
    <name type="scientific">Polistes dominula</name>
    <name type="common">European paper wasp</name>
    <name type="synonym">Vespa dominula</name>
    <dbReference type="NCBI Taxonomy" id="743375"/>
    <lineage>
        <taxon>Eukaryota</taxon>
        <taxon>Metazoa</taxon>
        <taxon>Ecdysozoa</taxon>
        <taxon>Arthropoda</taxon>
        <taxon>Hexapoda</taxon>
        <taxon>Insecta</taxon>
        <taxon>Pterygota</taxon>
        <taxon>Neoptera</taxon>
        <taxon>Endopterygota</taxon>
        <taxon>Hymenoptera</taxon>
        <taxon>Apocrita</taxon>
        <taxon>Aculeata</taxon>
        <taxon>Vespoidea</taxon>
        <taxon>Vespidae</taxon>
        <taxon>Polistinae</taxon>
        <taxon>Polistini</taxon>
        <taxon>Polistes</taxon>
    </lineage>
</organism>
<keyword evidence="10" id="KW-1185">Reference proteome</keyword>
<dbReference type="SMART" id="SM00279">
    <property type="entry name" value="HhH2"/>
    <property type="match status" value="1"/>
</dbReference>
<evidence type="ECO:0000259" key="8">
    <source>
        <dbReference type="SMART" id="SM00484"/>
    </source>
</evidence>
<dbReference type="Gene3D" id="3.40.50.1010">
    <property type="entry name" value="5'-nuclease"/>
    <property type="match status" value="1"/>
</dbReference>
<dbReference type="SMART" id="SM00484">
    <property type="entry name" value="XPGI"/>
    <property type="match status" value="1"/>
</dbReference>
<evidence type="ECO:0000256" key="6">
    <source>
        <dbReference type="ARBA" id="ARBA00023242"/>
    </source>
</evidence>
<dbReference type="Pfam" id="PF00752">
    <property type="entry name" value="XPG_N"/>
    <property type="match status" value="1"/>
</dbReference>
<feature type="compositionally biased region" description="Basic residues" evidence="7">
    <location>
        <begin position="472"/>
        <end position="487"/>
    </location>
</feature>
<evidence type="ECO:0000313" key="11">
    <source>
        <dbReference type="RefSeq" id="XP_015173896.1"/>
    </source>
</evidence>